<dbReference type="PANTHER" id="PTHR16023">
    <property type="entry name" value="TAX1 BINDING PROTEIN-RELATED"/>
    <property type="match status" value="1"/>
</dbReference>
<dbReference type="PANTHER" id="PTHR16023:SF0">
    <property type="entry name" value="PROTEIN VAC14 HOMOLOG"/>
    <property type="match status" value="1"/>
</dbReference>
<dbReference type="GO" id="GO:0010008">
    <property type="term" value="C:endosome membrane"/>
    <property type="evidence" value="ECO:0007669"/>
    <property type="project" value="TreeGrafter"/>
</dbReference>
<accession>Q4N4F2</accession>
<evidence type="ECO:0000313" key="7">
    <source>
        <dbReference type="Proteomes" id="UP000001949"/>
    </source>
</evidence>
<evidence type="ECO:0000256" key="1">
    <source>
        <dbReference type="ARBA" id="ARBA00004308"/>
    </source>
</evidence>
<evidence type="ECO:0000256" key="3">
    <source>
        <dbReference type="ARBA" id="ARBA00022737"/>
    </source>
</evidence>
<comment type="similarity">
    <text evidence="2">Belongs to the VAC14 family.</text>
</comment>
<gene>
    <name evidence="6" type="ordered locus">TP02_0688</name>
</gene>
<dbReference type="Proteomes" id="UP000001949">
    <property type="component" value="Unassembled WGS sequence"/>
</dbReference>
<protein>
    <recommendedName>
        <fullName evidence="5">Vacuolar protein 14 C-terminal Fig4-binding domain-containing protein</fullName>
    </recommendedName>
</protein>
<evidence type="ECO:0000256" key="2">
    <source>
        <dbReference type="ARBA" id="ARBA00010225"/>
    </source>
</evidence>
<keyword evidence="4" id="KW-0472">Membrane</keyword>
<dbReference type="EMBL" id="AAGK01000002">
    <property type="protein sequence ID" value="EAN32971.1"/>
    <property type="molecule type" value="Genomic_DNA"/>
</dbReference>
<dbReference type="GO" id="GO:0006661">
    <property type="term" value="P:phosphatidylinositol biosynthetic process"/>
    <property type="evidence" value="ECO:0007669"/>
    <property type="project" value="InterPro"/>
</dbReference>
<keyword evidence="7" id="KW-1185">Reference proteome</keyword>
<dbReference type="OMA" id="ELPGCHF"/>
<reference evidence="6 7" key="1">
    <citation type="journal article" date="2005" name="Science">
        <title>Genome sequence of Theileria parva, a bovine pathogen that transforms lymphocytes.</title>
        <authorList>
            <person name="Gardner M.J."/>
            <person name="Bishop R."/>
            <person name="Shah T."/>
            <person name="de Villiers E.P."/>
            <person name="Carlton J.M."/>
            <person name="Hall N."/>
            <person name="Ren Q."/>
            <person name="Paulsen I.T."/>
            <person name="Pain A."/>
            <person name="Berriman M."/>
            <person name="Wilson R.J.M."/>
            <person name="Sato S."/>
            <person name="Ralph S.A."/>
            <person name="Mann D.J."/>
            <person name="Xiong Z."/>
            <person name="Shallom S.J."/>
            <person name="Weidman J."/>
            <person name="Jiang L."/>
            <person name="Lynn J."/>
            <person name="Weaver B."/>
            <person name="Shoaibi A."/>
            <person name="Domingo A.R."/>
            <person name="Wasawo D."/>
            <person name="Crabtree J."/>
            <person name="Wortman J.R."/>
            <person name="Haas B."/>
            <person name="Angiuoli S.V."/>
            <person name="Creasy T.H."/>
            <person name="Lu C."/>
            <person name="Suh B."/>
            <person name="Silva J.C."/>
            <person name="Utterback T.R."/>
            <person name="Feldblyum T.V."/>
            <person name="Pertea M."/>
            <person name="Allen J."/>
            <person name="Nierman W.C."/>
            <person name="Taracha E.L.N."/>
            <person name="Salzberg S.L."/>
            <person name="White O.R."/>
            <person name="Fitzhugh H.A."/>
            <person name="Morzaria S."/>
            <person name="Venter J.C."/>
            <person name="Fraser C.M."/>
            <person name="Nene V."/>
        </authorList>
    </citation>
    <scope>NUCLEOTIDE SEQUENCE [LARGE SCALE GENOMIC DNA]</scope>
    <source>
        <strain evidence="6 7">Muguga</strain>
    </source>
</reference>
<comment type="caution">
    <text evidence="6">The sequence shown here is derived from an EMBL/GenBank/DDBJ whole genome shotgun (WGS) entry which is preliminary data.</text>
</comment>
<evidence type="ECO:0000259" key="5">
    <source>
        <dbReference type="Pfam" id="PF11916"/>
    </source>
</evidence>
<dbReference type="Pfam" id="PF11916">
    <property type="entry name" value="Vac14_Fig4_bd"/>
    <property type="match status" value="1"/>
</dbReference>
<evidence type="ECO:0000256" key="4">
    <source>
        <dbReference type="ARBA" id="ARBA00023136"/>
    </source>
</evidence>
<organism evidence="6 7">
    <name type="scientific">Theileria parva</name>
    <name type="common">East coast fever infection agent</name>
    <dbReference type="NCBI Taxonomy" id="5875"/>
    <lineage>
        <taxon>Eukaryota</taxon>
        <taxon>Sar</taxon>
        <taxon>Alveolata</taxon>
        <taxon>Apicomplexa</taxon>
        <taxon>Aconoidasida</taxon>
        <taxon>Piroplasmida</taxon>
        <taxon>Theileriidae</taxon>
        <taxon>Theileria</taxon>
    </lineage>
</organism>
<dbReference type="InterPro" id="IPR021841">
    <property type="entry name" value="VAC14_Fig4p-bd"/>
</dbReference>
<dbReference type="KEGG" id="tpv:TP02_0688"/>
<dbReference type="InterPro" id="IPR011989">
    <property type="entry name" value="ARM-like"/>
</dbReference>
<dbReference type="Gene3D" id="1.25.10.10">
    <property type="entry name" value="Leucine-rich Repeat Variant"/>
    <property type="match status" value="2"/>
</dbReference>
<comment type="subcellular location">
    <subcellularLocation>
        <location evidence="1">Endomembrane system</location>
    </subcellularLocation>
</comment>
<dbReference type="InParanoid" id="Q4N4F2"/>
<sequence length="579" mass="66947">MPDSHEFIPETVLSKIGEVSLEARKKGLVAIDSSVRKFIQSLNSNTISNEEKDSTLNNTVKSFLEFVKFKFLDQPDPNLRIGGLMAIACTALSLDKYLLDFSEKFIKLVILSFYDQDNKVRYYSCEALYNIVKKCKMESMPCIAEIFDGICKLTCDIDEDVKYASQILNRLLCDTILEFEEVPLDLITDILANRILVINPQIRQLIYLPKVFLGISNMLTDNNKDVRSSAEMCLNDFLIKFKKKYSKSNMITEDFFKILLLNCKRSEHVIKLLNIVWIRQICAIQPQIIHFKGFFLLLEFIISQLSDPSEELNKIATEANNLLYHIVSEVKSISYIEHILKVLVDKLVDSQNEHVILSILDWFSIILQICPEKMDPMSENLSKAVIQCFKHPHSQVLLDFYILQMIMESTLRTIFLLISLGDRHLQLLAGDLLNLFKTEKKLLDEGFLYDMVHSLNWTLLTSTEAQEFRTELLTVEKSNLSDQLLEIWSYNLSSALSFSLFIEKYDLAHDLLHKISGMNLNLDFLVKLDHMVQLMDTHIFLRLRLHLLKPDIYPSLLNTLLGTFDNFSVFRDFDDLTAK</sequence>
<dbReference type="VEuPathDB" id="PiroplasmaDB:TpMuguga_02g00688"/>
<keyword evidence="3" id="KW-0677">Repeat</keyword>
<evidence type="ECO:0000313" key="6">
    <source>
        <dbReference type="EMBL" id="EAN32971.1"/>
    </source>
</evidence>
<dbReference type="InterPro" id="IPR016024">
    <property type="entry name" value="ARM-type_fold"/>
</dbReference>
<dbReference type="FunCoup" id="Q4N4F2">
    <property type="interactions" value="332"/>
</dbReference>
<dbReference type="GO" id="GO:0070772">
    <property type="term" value="C:PAS complex"/>
    <property type="evidence" value="ECO:0007669"/>
    <property type="project" value="InterPro"/>
</dbReference>
<dbReference type="SUPFAM" id="SSF48371">
    <property type="entry name" value="ARM repeat"/>
    <property type="match status" value="1"/>
</dbReference>
<dbReference type="eggNOG" id="KOG0212">
    <property type="taxonomic scope" value="Eukaryota"/>
</dbReference>
<dbReference type="InterPro" id="IPR026825">
    <property type="entry name" value="Vac14"/>
</dbReference>
<feature type="domain" description="Vacuolar protein 14 C-terminal Fig4-binding" evidence="5">
    <location>
        <begin position="443"/>
        <end position="562"/>
    </location>
</feature>
<dbReference type="AlphaFoldDB" id="Q4N4F2"/>
<name>Q4N4F2_THEPA</name>
<proteinExistence type="inferred from homology"/>
<dbReference type="STRING" id="5875.Q4N4F2"/>
<dbReference type="Pfam" id="PF12755">
    <property type="entry name" value="Vac14_Fab1_bd"/>
    <property type="match status" value="1"/>
</dbReference>